<sequence>MRAVKLHNRLLANQPLRRLALPERMNVLRILRRDTVPVARTLASGARWADRMTTMR</sequence>
<dbReference type="RefSeq" id="WP_311652658.1">
    <property type="nucleotide sequence ID" value="NZ_JAVRIB010000006.1"/>
</dbReference>
<comment type="caution">
    <text evidence="1">The sequence shown here is derived from an EMBL/GenBank/DDBJ whole genome shotgun (WGS) entry which is preliminary data.</text>
</comment>
<accession>A0ABU3BZX1</accession>
<gene>
    <name evidence="1" type="ORF">RM532_07690</name>
</gene>
<dbReference type="EMBL" id="JAVRIB010000006">
    <property type="protein sequence ID" value="MDT0634839.1"/>
    <property type="molecule type" value="Genomic_DNA"/>
</dbReference>
<reference evidence="1 2" key="1">
    <citation type="submission" date="2023-09" db="EMBL/GenBank/DDBJ databases">
        <authorList>
            <person name="Rey-Velasco X."/>
        </authorList>
    </citation>
    <scope>NUCLEOTIDE SEQUENCE [LARGE SCALE GENOMIC DNA]</scope>
    <source>
        <strain evidence="1 2">W335</strain>
    </source>
</reference>
<protein>
    <submittedName>
        <fullName evidence="1">Uncharacterized protein</fullName>
    </submittedName>
</protein>
<organism evidence="1 2">
    <name type="scientific">Spectribacter hydrogenoxidans</name>
    <dbReference type="NCBI Taxonomy" id="3075608"/>
    <lineage>
        <taxon>Bacteria</taxon>
        <taxon>Pseudomonadati</taxon>
        <taxon>Pseudomonadota</taxon>
        <taxon>Gammaproteobacteria</taxon>
        <taxon>Salinisphaerales</taxon>
        <taxon>Salinisphaeraceae</taxon>
        <taxon>Spectribacter</taxon>
    </lineage>
</organism>
<dbReference type="Proteomes" id="UP001251857">
    <property type="component" value="Unassembled WGS sequence"/>
</dbReference>
<proteinExistence type="predicted"/>
<evidence type="ECO:0000313" key="2">
    <source>
        <dbReference type="Proteomes" id="UP001251857"/>
    </source>
</evidence>
<evidence type="ECO:0000313" key="1">
    <source>
        <dbReference type="EMBL" id="MDT0634839.1"/>
    </source>
</evidence>
<name>A0ABU3BZX1_9GAMM</name>
<keyword evidence="2" id="KW-1185">Reference proteome</keyword>